<dbReference type="Proteomes" id="UP000030645">
    <property type="component" value="Unassembled WGS sequence"/>
</dbReference>
<dbReference type="OrthoDB" id="684536at2759"/>
<accession>W9RQ25</accession>
<proteinExistence type="inferred from homology"/>
<name>W9RQ25_9ROSA</name>
<dbReference type="STRING" id="981085.W9RQ25"/>
<dbReference type="AlphaFoldDB" id="W9RQ25"/>
<feature type="region of interest" description="Disordered" evidence="2">
    <location>
        <begin position="1"/>
        <end position="79"/>
    </location>
</feature>
<dbReference type="PANTHER" id="PTHR33083:SF50">
    <property type="entry name" value="PROTEIN S40-7"/>
    <property type="match status" value="1"/>
</dbReference>
<sequence length="246" mass="26559">MDITRIRHKQSTSTDRFLRAFSHSPPDTAGPSTSSAAGDELNEDDIFWTGDSVAESPRHDGNGQNNHIPSSPSSTASRVNNHSNRIAHSKGGFAPPEGFGILAALPENETSSPNLRDLSHFFVKASVSSSSSSSPTSSRLIPVIPKPPQDRITPINSSVKYHQSAPVNVPMLSEAMRRPRDFFAEVDADADDGDAEMLPPHEIVARSLAHSPLLSCSVLEGAGRTLKGRDLRQVRNAVFRQTGFLD</sequence>
<feature type="compositionally biased region" description="Low complexity" evidence="2">
    <location>
        <begin position="129"/>
        <end position="138"/>
    </location>
</feature>
<evidence type="ECO:0008006" key="5">
    <source>
        <dbReference type="Google" id="ProtNLM"/>
    </source>
</evidence>
<dbReference type="eggNOG" id="ENOG502S22W">
    <property type="taxonomic scope" value="Eukaryota"/>
</dbReference>
<organism evidence="3 4">
    <name type="scientific">Morus notabilis</name>
    <dbReference type="NCBI Taxonomy" id="981085"/>
    <lineage>
        <taxon>Eukaryota</taxon>
        <taxon>Viridiplantae</taxon>
        <taxon>Streptophyta</taxon>
        <taxon>Embryophyta</taxon>
        <taxon>Tracheophyta</taxon>
        <taxon>Spermatophyta</taxon>
        <taxon>Magnoliopsida</taxon>
        <taxon>eudicotyledons</taxon>
        <taxon>Gunneridae</taxon>
        <taxon>Pentapetalae</taxon>
        <taxon>rosids</taxon>
        <taxon>fabids</taxon>
        <taxon>Rosales</taxon>
        <taxon>Moraceae</taxon>
        <taxon>Moreae</taxon>
        <taxon>Morus</taxon>
    </lineage>
</organism>
<evidence type="ECO:0000313" key="4">
    <source>
        <dbReference type="Proteomes" id="UP000030645"/>
    </source>
</evidence>
<dbReference type="Pfam" id="PF04520">
    <property type="entry name" value="Senescence_reg"/>
    <property type="match status" value="1"/>
</dbReference>
<reference evidence="4" key="1">
    <citation type="submission" date="2013-01" db="EMBL/GenBank/DDBJ databases">
        <title>Draft Genome Sequence of a Mulberry Tree, Morus notabilis C.K. Schneid.</title>
        <authorList>
            <person name="He N."/>
            <person name="Zhao S."/>
        </authorList>
    </citation>
    <scope>NUCLEOTIDE SEQUENCE</scope>
</reference>
<feature type="region of interest" description="Disordered" evidence="2">
    <location>
        <begin position="129"/>
        <end position="149"/>
    </location>
</feature>
<comment type="similarity">
    <text evidence="1">Belongs to the senescence regulator S40 family.</text>
</comment>
<dbReference type="KEGG" id="mnt:21399345"/>
<keyword evidence="4" id="KW-1185">Reference proteome</keyword>
<gene>
    <name evidence="3" type="ORF">L484_016293</name>
</gene>
<dbReference type="GO" id="GO:0010150">
    <property type="term" value="P:leaf senescence"/>
    <property type="evidence" value="ECO:0007669"/>
    <property type="project" value="UniProtKB-ARBA"/>
</dbReference>
<dbReference type="InterPro" id="IPR007608">
    <property type="entry name" value="Senescence_reg_S40"/>
</dbReference>
<feature type="compositionally biased region" description="Polar residues" evidence="2">
    <location>
        <begin position="62"/>
        <end position="79"/>
    </location>
</feature>
<evidence type="ECO:0000256" key="1">
    <source>
        <dbReference type="ARBA" id="ARBA00034773"/>
    </source>
</evidence>
<protein>
    <recommendedName>
        <fullName evidence="5">Senescence regulator</fullName>
    </recommendedName>
</protein>
<evidence type="ECO:0000256" key="2">
    <source>
        <dbReference type="SAM" id="MobiDB-lite"/>
    </source>
</evidence>
<dbReference type="PANTHER" id="PTHR33083">
    <property type="entry name" value="EXPRESSED PROTEIN"/>
    <property type="match status" value="1"/>
</dbReference>
<feature type="compositionally biased region" description="Basic residues" evidence="2">
    <location>
        <begin position="1"/>
        <end position="10"/>
    </location>
</feature>
<evidence type="ECO:0000313" key="3">
    <source>
        <dbReference type="EMBL" id="EXB91223.1"/>
    </source>
</evidence>
<dbReference type="EMBL" id="KE345044">
    <property type="protein sequence ID" value="EXB91223.1"/>
    <property type="molecule type" value="Genomic_DNA"/>
</dbReference>